<feature type="transmembrane region" description="Helical" evidence="1">
    <location>
        <begin position="96"/>
        <end position="113"/>
    </location>
</feature>
<keyword evidence="1" id="KW-0472">Membrane</keyword>
<dbReference type="EMBL" id="NEVL01000004">
    <property type="protein sequence ID" value="OZI33152.1"/>
    <property type="molecule type" value="Genomic_DNA"/>
</dbReference>
<keyword evidence="1" id="KW-0812">Transmembrane</keyword>
<dbReference type="AlphaFoldDB" id="A0A261S875"/>
<feature type="transmembrane region" description="Helical" evidence="1">
    <location>
        <begin position="45"/>
        <end position="65"/>
    </location>
</feature>
<dbReference type="InterPro" id="IPR021762">
    <property type="entry name" value="DUF3325"/>
</dbReference>
<gene>
    <name evidence="2" type="ORF">CEG14_20120</name>
</gene>
<name>A0A261S875_9BORD</name>
<dbReference type="Pfam" id="PF11804">
    <property type="entry name" value="DUF3325"/>
    <property type="match status" value="1"/>
</dbReference>
<organism evidence="2 3">
    <name type="scientific">Bordetella genomosp. 1</name>
    <dbReference type="NCBI Taxonomy" id="1395607"/>
    <lineage>
        <taxon>Bacteria</taxon>
        <taxon>Pseudomonadati</taxon>
        <taxon>Pseudomonadota</taxon>
        <taxon>Betaproteobacteria</taxon>
        <taxon>Burkholderiales</taxon>
        <taxon>Alcaligenaceae</taxon>
        <taxon>Bordetella</taxon>
    </lineage>
</organism>
<feature type="transmembrane region" description="Helical" evidence="1">
    <location>
        <begin position="6"/>
        <end position="24"/>
    </location>
</feature>
<proteinExistence type="predicted"/>
<protein>
    <recommendedName>
        <fullName evidence="4">Iron uptake protein</fullName>
    </recommendedName>
</protein>
<evidence type="ECO:0000256" key="1">
    <source>
        <dbReference type="SAM" id="Phobius"/>
    </source>
</evidence>
<comment type="caution">
    <text evidence="2">The sequence shown here is derived from an EMBL/GenBank/DDBJ whole genome shotgun (WGS) entry which is preliminary data.</text>
</comment>
<reference evidence="2 3" key="1">
    <citation type="submission" date="2017-05" db="EMBL/GenBank/DDBJ databases">
        <title>Complete and WGS of Bordetella genogroups.</title>
        <authorList>
            <person name="Spilker T."/>
            <person name="LiPuma J."/>
        </authorList>
    </citation>
    <scope>NUCLEOTIDE SEQUENCE [LARGE SCALE GENOMIC DNA]</scope>
    <source>
        <strain evidence="2 3">AU17610</strain>
    </source>
</reference>
<evidence type="ECO:0000313" key="3">
    <source>
        <dbReference type="Proteomes" id="UP000217005"/>
    </source>
</evidence>
<feature type="transmembrane region" description="Helical" evidence="1">
    <location>
        <begin position="71"/>
        <end position="89"/>
    </location>
</feature>
<dbReference type="RefSeq" id="WP_094828147.1">
    <property type="nucleotide sequence ID" value="NZ_NEVL01000004.1"/>
</dbReference>
<keyword evidence="1" id="KW-1133">Transmembrane helix</keyword>
<evidence type="ECO:0000313" key="2">
    <source>
        <dbReference type="EMBL" id="OZI33152.1"/>
    </source>
</evidence>
<sequence>MSTTTAALAALALLYAACACLALAMDRHFEQATGSEAVPPRLRRALRLCALLLAAAALAACLQPWGAAVATVVWAGMLSCGALLAALTLSLAPRRLGGLALCATAAGLGLPWIEAGAMRFL</sequence>
<evidence type="ECO:0008006" key="4">
    <source>
        <dbReference type="Google" id="ProtNLM"/>
    </source>
</evidence>
<accession>A0A261S875</accession>
<dbReference type="Proteomes" id="UP000217005">
    <property type="component" value="Unassembled WGS sequence"/>
</dbReference>